<proteinExistence type="predicted"/>
<dbReference type="RefSeq" id="WP_202855968.1">
    <property type="nucleotide sequence ID" value="NZ_JAEUGD010000030.1"/>
</dbReference>
<feature type="non-terminal residue" evidence="1">
    <location>
        <position position="1"/>
    </location>
</feature>
<dbReference type="AlphaFoldDB" id="A0A937FXN6"/>
<reference evidence="1" key="1">
    <citation type="submission" date="2021-01" db="EMBL/GenBank/DDBJ databases">
        <title>Fulvivirga kasyanovii gen. nov., sp nov., a novel member of the phylum Bacteroidetes isolated from seawater in a mussel farm.</title>
        <authorList>
            <person name="Zhao L.-H."/>
            <person name="Wang Z.-J."/>
        </authorList>
    </citation>
    <scope>NUCLEOTIDE SEQUENCE</scope>
    <source>
        <strain evidence="1">29W222</strain>
    </source>
</reference>
<protein>
    <submittedName>
        <fullName evidence="1">Uncharacterized protein</fullName>
    </submittedName>
</protein>
<comment type="caution">
    <text evidence="1">The sequence shown here is derived from an EMBL/GenBank/DDBJ whole genome shotgun (WGS) entry which is preliminary data.</text>
</comment>
<gene>
    <name evidence="1" type="ORF">JMN32_08895</name>
</gene>
<dbReference type="Proteomes" id="UP000614216">
    <property type="component" value="Unassembled WGS sequence"/>
</dbReference>
<accession>A0A937FXN6</accession>
<name>A0A937FXN6_9BACT</name>
<evidence type="ECO:0000313" key="2">
    <source>
        <dbReference type="Proteomes" id="UP000614216"/>
    </source>
</evidence>
<dbReference type="EMBL" id="JAEUGD010000030">
    <property type="protein sequence ID" value="MBL6446423.1"/>
    <property type="molecule type" value="Genomic_DNA"/>
</dbReference>
<keyword evidence="2" id="KW-1185">Reference proteome</keyword>
<organism evidence="1 2">
    <name type="scientific">Fulvivirga marina</name>
    <dbReference type="NCBI Taxonomy" id="2494733"/>
    <lineage>
        <taxon>Bacteria</taxon>
        <taxon>Pseudomonadati</taxon>
        <taxon>Bacteroidota</taxon>
        <taxon>Cytophagia</taxon>
        <taxon>Cytophagales</taxon>
        <taxon>Fulvivirgaceae</taxon>
        <taxon>Fulvivirga</taxon>
    </lineage>
</organism>
<sequence length="125" mass="14647">MYVCRVANATIRLRHYKCRRARVKLIILNEEIMGFNNTTIFIDMLNHKMRRGVEENLQYINNEQARTFIRTIALMTKKEYDLAYRQLSKIPQLSLSMLKLKPSGVNSEELKTLVSSFTGFPESML</sequence>
<evidence type="ECO:0000313" key="1">
    <source>
        <dbReference type="EMBL" id="MBL6446423.1"/>
    </source>
</evidence>